<dbReference type="WBParaSite" id="jg29">
    <property type="protein sequence ID" value="jg29"/>
    <property type="gene ID" value="jg29"/>
</dbReference>
<accession>A0A915E5W4</accession>
<dbReference type="GO" id="GO:0006744">
    <property type="term" value="P:ubiquinone biosynthetic process"/>
    <property type="evidence" value="ECO:0007669"/>
    <property type="project" value="UniProtKB-KW"/>
</dbReference>
<sequence>MSIIDPKRADMIATMAETTVPKAVLRNIYERMKRDSTGQKLLRTRPRISGETIDREYIRSLPDGTLGASMLVQFIDDEELVYVMQRYRETHDFTTLFLKCLGLPMCILAAIFGGIRLSSQHKEQLLKCNLPWVVQQANNSRFLLAVDWENRYEQKKKTCNLNSTFSHLVLLV</sequence>
<keyword evidence="3" id="KW-1185">Reference proteome</keyword>
<evidence type="ECO:0000256" key="2">
    <source>
        <dbReference type="SAM" id="Phobius"/>
    </source>
</evidence>
<dbReference type="PANTHER" id="PTHR12922">
    <property type="entry name" value="UBIQUINONE BIOSYNTHESIS PROTEIN"/>
    <property type="match status" value="1"/>
</dbReference>
<dbReference type="AlphaFoldDB" id="A0A915E5W4"/>
<name>A0A915E5W4_9BILA</name>
<reference evidence="4" key="1">
    <citation type="submission" date="2022-11" db="UniProtKB">
        <authorList>
            <consortium name="WormBaseParasite"/>
        </authorList>
    </citation>
    <scope>IDENTIFICATION</scope>
</reference>
<organism evidence="3 4">
    <name type="scientific">Ditylenchus dipsaci</name>
    <dbReference type="NCBI Taxonomy" id="166011"/>
    <lineage>
        <taxon>Eukaryota</taxon>
        <taxon>Metazoa</taxon>
        <taxon>Ecdysozoa</taxon>
        <taxon>Nematoda</taxon>
        <taxon>Chromadorea</taxon>
        <taxon>Rhabditida</taxon>
        <taxon>Tylenchina</taxon>
        <taxon>Tylenchomorpha</taxon>
        <taxon>Sphaerularioidea</taxon>
        <taxon>Anguinidae</taxon>
        <taxon>Anguininae</taxon>
        <taxon>Ditylenchus</taxon>
    </lineage>
</organism>
<keyword evidence="2" id="KW-0472">Membrane</keyword>
<evidence type="ECO:0000256" key="1">
    <source>
        <dbReference type="ARBA" id="ARBA00022688"/>
    </source>
</evidence>
<keyword evidence="1" id="KW-0831">Ubiquinone biosynthesis</keyword>
<dbReference type="Pfam" id="PF05019">
    <property type="entry name" value="Coq4"/>
    <property type="match status" value="2"/>
</dbReference>
<feature type="transmembrane region" description="Helical" evidence="2">
    <location>
        <begin position="96"/>
        <end position="117"/>
    </location>
</feature>
<protein>
    <submittedName>
        <fullName evidence="4">Uncharacterized protein</fullName>
    </submittedName>
</protein>
<keyword evidence="2" id="KW-0812">Transmembrane</keyword>
<keyword evidence="2" id="KW-1133">Transmembrane helix</keyword>
<evidence type="ECO:0000313" key="3">
    <source>
        <dbReference type="Proteomes" id="UP000887574"/>
    </source>
</evidence>
<dbReference type="InterPro" id="IPR007715">
    <property type="entry name" value="Coq4"/>
</dbReference>
<dbReference type="Proteomes" id="UP000887574">
    <property type="component" value="Unplaced"/>
</dbReference>
<dbReference type="PANTHER" id="PTHR12922:SF7">
    <property type="entry name" value="UBIQUINONE BIOSYNTHESIS PROTEIN COQ4 HOMOLOG, MITOCHONDRIAL"/>
    <property type="match status" value="1"/>
</dbReference>
<proteinExistence type="predicted"/>
<evidence type="ECO:0000313" key="4">
    <source>
        <dbReference type="WBParaSite" id="jg29"/>
    </source>
</evidence>
<dbReference type="GO" id="GO:0005739">
    <property type="term" value="C:mitochondrion"/>
    <property type="evidence" value="ECO:0007669"/>
    <property type="project" value="TreeGrafter"/>
</dbReference>